<evidence type="ECO:0000256" key="8">
    <source>
        <dbReference type="ARBA" id="ARBA00023180"/>
    </source>
</evidence>
<dbReference type="GO" id="GO:0004896">
    <property type="term" value="F:cytokine receptor activity"/>
    <property type="evidence" value="ECO:0007669"/>
    <property type="project" value="TreeGrafter"/>
</dbReference>
<keyword evidence="3" id="KW-0732">Signal</keyword>
<evidence type="ECO:0000256" key="1">
    <source>
        <dbReference type="ARBA" id="ARBA00004167"/>
    </source>
</evidence>
<dbReference type="Gene3D" id="3.10.100.10">
    <property type="entry name" value="Mannose-Binding Protein A, subunit A"/>
    <property type="match status" value="1"/>
</dbReference>
<reference evidence="11" key="2">
    <citation type="submission" date="2025-09" db="UniProtKB">
        <authorList>
            <consortium name="Ensembl"/>
        </authorList>
    </citation>
    <scope>IDENTIFICATION</scope>
</reference>
<keyword evidence="8" id="KW-0325">Glycoprotein</keyword>
<evidence type="ECO:0000256" key="7">
    <source>
        <dbReference type="ARBA" id="ARBA00023170"/>
    </source>
</evidence>
<dbReference type="GO" id="GO:0007155">
    <property type="term" value="P:cell adhesion"/>
    <property type="evidence" value="ECO:0007669"/>
    <property type="project" value="InterPro"/>
</dbReference>
<name>A0A3B4BBR0_9GOBI</name>
<evidence type="ECO:0000259" key="10">
    <source>
        <dbReference type="PROSITE" id="PS50963"/>
    </source>
</evidence>
<proteinExistence type="predicted"/>
<dbReference type="Proteomes" id="UP000261520">
    <property type="component" value="Unplaced"/>
</dbReference>
<organism evidence="11 12">
    <name type="scientific">Periophthalmus magnuspinnatus</name>
    <dbReference type="NCBI Taxonomy" id="409849"/>
    <lineage>
        <taxon>Eukaryota</taxon>
        <taxon>Metazoa</taxon>
        <taxon>Chordata</taxon>
        <taxon>Craniata</taxon>
        <taxon>Vertebrata</taxon>
        <taxon>Euteleostomi</taxon>
        <taxon>Actinopterygii</taxon>
        <taxon>Neopterygii</taxon>
        <taxon>Teleostei</taxon>
        <taxon>Neoteleostei</taxon>
        <taxon>Acanthomorphata</taxon>
        <taxon>Gobiaria</taxon>
        <taxon>Gobiiformes</taxon>
        <taxon>Gobioidei</taxon>
        <taxon>Gobiidae</taxon>
        <taxon>Oxudercinae</taxon>
        <taxon>Periophthalmus</taxon>
    </lineage>
</organism>
<comment type="subcellular location">
    <subcellularLocation>
        <location evidence="1">Membrane</location>
        <topology evidence="1">Single-pass membrane protein</topology>
    </subcellularLocation>
</comment>
<evidence type="ECO:0000256" key="4">
    <source>
        <dbReference type="ARBA" id="ARBA00022989"/>
    </source>
</evidence>
<dbReference type="Ensembl" id="ENSPMGT00000027605.1">
    <property type="protein sequence ID" value="ENSPMGP00000025919.1"/>
    <property type="gene ID" value="ENSPMGG00000020896.1"/>
</dbReference>
<evidence type="ECO:0000256" key="9">
    <source>
        <dbReference type="PROSITE-ProRule" id="PRU00323"/>
    </source>
</evidence>
<dbReference type="GO" id="GO:0035692">
    <property type="term" value="C:macrophage migration inhibitory factor receptor complex"/>
    <property type="evidence" value="ECO:0007669"/>
    <property type="project" value="TreeGrafter"/>
</dbReference>
<keyword evidence="7" id="KW-0675">Receptor</keyword>
<dbReference type="InterPro" id="IPR016187">
    <property type="entry name" value="CTDL_fold"/>
</dbReference>
<dbReference type="GO" id="GO:0005540">
    <property type="term" value="F:hyaluronic acid binding"/>
    <property type="evidence" value="ECO:0007669"/>
    <property type="project" value="InterPro"/>
</dbReference>
<evidence type="ECO:0000256" key="5">
    <source>
        <dbReference type="ARBA" id="ARBA00023136"/>
    </source>
</evidence>
<sequence length="65" mass="7103">LDLTLMVLYDGHYAGVFLIEGQGRHMLSYSEATDACEQLGTVLASPEQVQDAYSKTMETCSSTII</sequence>
<dbReference type="GO" id="GO:0006954">
    <property type="term" value="P:inflammatory response"/>
    <property type="evidence" value="ECO:0007669"/>
    <property type="project" value="TreeGrafter"/>
</dbReference>
<dbReference type="AlphaFoldDB" id="A0A3B4BBR0"/>
<dbReference type="InterPro" id="IPR000538">
    <property type="entry name" value="Link_dom"/>
</dbReference>
<evidence type="ECO:0000256" key="2">
    <source>
        <dbReference type="ARBA" id="ARBA00022692"/>
    </source>
</evidence>
<keyword evidence="2" id="KW-0812">Transmembrane</keyword>
<dbReference type="InterPro" id="IPR043210">
    <property type="entry name" value="CD44_antigen-like"/>
</dbReference>
<dbReference type="PANTHER" id="PTHR10225:SF6">
    <property type="entry name" value="CD44 ANTIGEN"/>
    <property type="match status" value="1"/>
</dbReference>
<feature type="domain" description="Link" evidence="10">
    <location>
        <begin position="15"/>
        <end position="65"/>
    </location>
</feature>
<keyword evidence="6" id="KW-1015">Disulfide bond</keyword>
<dbReference type="GO" id="GO:0070374">
    <property type="term" value="P:positive regulation of ERK1 and ERK2 cascade"/>
    <property type="evidence" value="ECO:0007669"/>
    <property type="project" value="TreeGrafter"/>
</dbReference>
<keyword evidence="5" id="KW-0472">Membrane</keyword>
<reference evidence="11" key="1">
    <citation type="submission" date="2025-08" db="UniProtKB">
        <authorList>
            <consortium name="Ensembl"/>
        </authorList>
    </citation>
    <scope>IDENTIFICATION</scope>
</reference>
<protein>
    <recommendedName>
        <fullName evidence="10">Link domain-containing protein</fullName>
    </recommendedName>
</protein>
<accession>A0A3B4BBR0</accession>
<dbReference type="STRING" id="409849.ENSPMGP00000025919"/>
<evidence type="ECO:0000256" key="6">
    <source>
        <dbReference type="ARBA" id="ARBA00023157"/>
    </source>
</evidence>
<dbReference type="Pfam" id="PF00193">
    <property type="entry name" value="Xlink"/>
    <property type="match status" value="1"/>
</dbReference>
<comment type="caution">
    <text evidence="9">Lacks conserved residue(s) required for the propagation of feature annotation.</text>
</comment>
<dbReference type="InterPro" id="IPR016186">
    <property type="entry name" value="C-type_lectin-like/link_sf"/>
</dbReference>
<dbReference type="PANTHER" id="PTHR10225">
    <property type="entry name" value="HYALURONAN RECEPTOR"/>
    <property type="match status" value="1"/>
</dbReference>
<dbReference type="GO" id="GO:0016323">
    <property type="term" value="C:basolateral plasma membrane"/>
    <property type="evidence" value="ECO:0007669"/>
    <property type="project" value="TreeGrafter"/>
</dbReference>
<dbReference type="SUPFAM" id="SSF56436">
    <property type="entry name" value="C-type lectin-like"/>
    <property type="match status" value="1"/>
</dbReference>
<dbReference type="PROSITE" id="PS50963">
    <property type="entry name" value="LINK_2"/>
    <property type="match status" value="1"/>
</dbReference>
<evidence type="ECO:0000313" key="12">
    <source>
        <dbReference type="Proteomes" id="UP000261520"/>
    </source>
</evidence>
<keyword evidence="12" id="KW-1185">Reference proteome</keyword>
<evidence type="ECO:0000313" key="11">
    <source>
        <dbReference type="Ensembl" id="ENSPMGP00000025919.1"/>
    </source>
</evidence>
<keyword evidence="4" id="KW-1133">Transmembrane helix</keyword>
<evidence type="ECO:0000256" key="3">
    <source>
        <dbReference type="ARBA" id="ARBA00022729"/>
    </source>
</evidence>